<feature type="transmembrane region" description="Helical" evidence="1">
    <location>
        <begin position="24"/>
        <end position="43"/>
    </location>
</feature>
<evidence type="ECO:0000256" key="1">
    <source>
        <dbReference type="SAM" id="Phobius"/>
    </source>
</evidence>
<name>A0A4R8CM32_9ACTN</name>
<accession>A0A4R8CM32</accession>
<dbReference type="Proteomes" id="UP000295146">
    <property type="component" value="Unassembled WGS sequence"/>
</dbReference>
<reference evidence="2 3" key="1">
    <citation type="submission" date="2019-03" db="EMBL/GenBank/DDBJ databases">
        <title>Genomic Encyclopedia of Type Strains, Phase III (KMG-III): the genomes of soil and plant-associated and newly described type strains.</title>
        <authorList>
            <person name="Whitman W."/>
        </authorList>
    </citation>
    <scope>NUCLEOTIDE SEQUENCE [LARGE SCALE GENOMIC DNA]</scope>
    <source>
        <strain evidence="2 3">VKM Ac-2573</strain>
    </source>
</reference>
<feature type="transmembrane region" description="Helical" evidence="1">
    <location>
        <begin position="49"/>
        <end position="67"/>
    </location>
</feature>
<dbReference type="EMBL" id="SODP01000001">
    <property type="protein sequence ID" value="TDW77083.1"/>
    <property type="molecule type" value="Genomic_DNA"/>
</dbReference>
<dbReference type="RefSeq" id="WP_134101099.1">
    <property type="nucleotide sequence ID" value="NZ_SODP01000001.1"/>
</dbReference>
<gene>
    <name evidence="2" type="ORF">EV653_2247</name>
</gene>
<dbReference type="AlphaFoldDB" id="A0A4R8CM32"/>
<organism evidence="2 3">
    <name type="scientific">Kribbella pratensis</name>
    <dbReference type="NCBI Taxonomy" id="2512112"/>
    <lineage>
        <taxon>Bacteria</taxon>
        <taxon>Bacillati</taxon>
        <taxon>Actinomycetota</taxon>
        <taxon>Actinomycetes</taxon>
        <taxon>Propionibacteriales</taxon>
        <taxon>Kribbellaceae</taxon>
        <taxon>Kribbella</taxon>
    </lineage>
</organism>
<evidence type="ECO:0000313" key="3">
    <source>
        <dbReference type="Proteomes" id="UP000295146"/>
    </source>
</evidence>
<comment type="caution">
    <text evidence="2">The sequence shown here is derived from an EMBL/GenBank/DDBJ whole genome shotgun (WGS) entry which is preliminary data.</text>
</comment>
<keyword evidence="3" id="KW-1185">Reference proteome</keyword>
<keyword evidence="1" id="KW-1133">Transmembrane helix</keyword>
<keyword evidence="1" id="KW-0472">Membrane</keyword>
<evidence type="ECO:0000313" key="2">
    <source>
        <dbReference type="EMBL" id="TDW77083.1"/>
    </source>
</evidence>
<dbReference type="OrthoDB" id="3827100at2"/>
<sequence length="208" mass="22081">MGSGGFSSDGNAAVGQFAVFYRTVWRAFCSVSLLIGLAAALLLSPQLLALALLISALAGATAAAMYSGSDTIRWTRRQVMMAAAAGAAVVVLAAGLAVVLGASVLWLVLLLGATSPPVVRWGRGMRGRGGTSGCRDVPERSTADLCRQWRESYDALRLARTDAQRLRIVMERQRCLDELDRRDPEGLQAWLASAASAAGDPTRFLKNQ</sequence>
<proteinExistence type="predicted"/>
<protein>
    <submittedName>
        <fullName evidence="2">Uncharacterized protein</fullName>
    </submittedName>
</protein>
<keyword evidence="1" id="KW-0812">Transmembrane</keyword>